<organism evidence="2 3">
    <name type="scientific">Nostocoides japonicum T1-X7</name>
    <dbReference type="NCBI Taxonomy" id="1194083"/>
    <lineage>
        <taxon>Bacteria</taxon>
        <taxon>Bacillati</taxon>
        <taxon>Actinomycetota</taxon>
        <taxon>Actinomycetes</taxon>
        <taxon>Micrococcales</taxon>
        <taxon>Intrasporangiaceae</taxon>
        <taxon>Nostocoides</taxon>
    </lineage>
</organism>
<keyword evidence="3" id="KW-1185">Reference proteome</keyword>
<gene>
    <name evidence="2" type="ORF">BN12_2040001</name>
</gene>
<dbReference type="Proteomes" id="UP000035721">
    <property type="component" value="Unassembled WGS sequence"/>
</dbReference>
<dbReference type="AlphaFoldDB" id="A0A077LV82"/>
<accession>A0A077LV82</accession>
<sequence>MSWFLDGSDHGKPTPAGDGSGTCGVVVVMRRPEGAAHPERGADGIPTLDILCGLPTLT</sequence>
<name>A0A077LV82_9MICO</name>
<evidence type="ECO:0000313" key="2">
    <source>
        <dbReference type="EMBL" id="CCH77601.1"/>
    </source>
</evidence>
<comment type="caution">
    <text evidence="2">The sequence shown here is derived from an EMBL/GenBank/DDBJ whole genome shotgun (WGS) entry which is preliminary data.</text>
</comment>
<protein>
    <submittedName>
        <fullName evidence="2">Uncharacterized protein</fullName>
    </submittedName>
</protein>
<dbReference type="STRING" id="1194083.BN12_2040001"/>
<proteinExistence type="predicted"/>
<reference evidence="2 3" key="1">
    <citation type="journal article" date="2013" name="ISME J.">
        <title>A metabolic model for members of the genus Tetrasphaera involved in enhanced biological phosphorus removal.</title>
        <authorList>
            <person name="Kristiansen R."/>
            <person name="Nguyen H.T.T."/>
            <person name="Saunders A.M."/>
            <person name="Nielsen J.L."/>
            <person name="Wimmer R."/>
            <person name="Le V.Q."/>
            <person name="McIlroy S.J."/>
            <person name="Petrovski S."/>
            <person name="Seviour R.J."/>
            <person name="Calteau A."/>
            <person name="Nielsen K.L."/>
            <person name="Nielsen P.H."/>
        </authorList>
    </citation>
    <scope>NUCLEOTIDE SEQUENCE [LARGE SCALE GENOMIC DNA]</scope>
    <source>
        <strain evidence="2 3">T1-X7</strain>
    </source>
</reference>
<dbReference type="EMBL" id="CAJB01000118">
    <property type="protein sequence ID" value="CCH77601.1"/>
    <property type="molecule type" value="Genomic_DNA"/>
</dbReference>
<evidence type="ECO:0000256" key="1">
    <source>
        <dbReference type="SAM" id="MobiDB-lite"/>
    </source>
</evidence>
<feature type="region of interest" description="Disordered" evidence="1">
    <location>
        <begin position="1"/>
        <end position="23"/>
    </location>
</feature>
<evidence type="ECO:0000313" key="3">
    <source>
        <dbReference type="Proteomes" id="UP000035721"/>
    </source>
</evidence>